<keyword evidence="1" id="KW-0175">Coiled coil</keyword>
<reference evidence="3" key="1">
    <citation type="submission" date="2020-05" db="UniProtKB">
        <authorList>
            <consortium name="EnsemblMetazoa"/>
        </authorList>
    </citation>
    <scope>IDENTIFICATION</scope>
    <source>
        <strain evidence="3">FUMOZ</strain>
    </source>
</reference>
<name>A0A182S560_ANOFN</name>
<sequence>MDFCKTFSALLLLWGSLQGYAKISTKVISLQQVLYTELQTLERSAVVMHPLQATPGESALGRLRTVFHEFERQNQESITAILRVLALVDHTVENTIQDCEKVFHLPSLDSANVLFRDVTRPLLLRVETLCQQIASGSVDEIESTMVTVEREANSYRQRLDETKRNMQIVLHALDNSVEIFSLSSEFDVLFEEIEQINSTIRESILTAAGNLRTKQRLIGDEILQLRGTNDDADMYAAITNFMKLLDNETELLVEDLAEQLNDWFNQTADMFNLVQEEIRNIPRELMEYPMESFLQHETSLKCLAECSNQNAVEKIQENLESILQCFNIANDTERPFELVYHHLSQMADNVQLVMQDILHCHQSTFRDGYDVNDLEDIPSCFALAQSILDAMEDFMESRMDEISFHVDLSMYYNELKMETCVFYRAREMMLSVSSLNHHYRKCNMANEIEL</sequence>
<evidence type="ECO:0000256" key="1">
    <source>
        <dbReference type="SAM" id="Coils"/>
    </source>
</evidence>
<dbReference type="VEuPathDB" id="VectorBase:AFUN015929"/>
<feature type="coiled-coil region" evidence="1">
    <location>
        <begin position="138"/>
        <end position="165"/>
    </location>
</feature>
<keyword evidence="2" id="KW-0732">Signal</keyword>
<evidence type="ECO:0000313" key="3">
    <source>
        <dbReference type="EnsemblMetazoa" id="AFUN015929-PA"/>
    </source>
</evidence>
<accession>A0A182S560</accession>
<evidence type="ECO:0008006" key="4">
    <source>
        <dbReference type="Google" id="ProtNLM"/>
    </source>
</evidence>
<organism evidence="3">
    <name type="scientific">Anopheles funestus</name>
    <name type="common">African malaria mosquito</name>
    <dbReference type="NCBI Taxonomy" id="62324"/>
    <lineage>
        <taxon>Eukaryota</taxon>
        <taxon>Metazoa</taxon>
        <taxon>Ecdysozoa</taxon>
        <taxon>Arthropoda</taxon>
        <taxon>Hexapoda</taxon>
        <taxon>Insecta</taxon>
        <taxon>Pterygota</taxon>
        <taxon>Neoptera</taxon>
        <taxon>Endopterygota</taxon>
        <taxon>Diptera</taxon>
        <taxon>Nematocera</taxon>
        <taxon>Culicoidea</taxon>
        <taxon>Culicidae</taxon>
        <taxon>Anophelinae</taxon>
        <taxon>Anopheles</taxon>
    </lineage>
</organism>
<dbReference type="VEuPathDB" id="VectorBase:AFUN2_003983"/>
<proteinExistence type="predicted"/>
<protein>
    <recommendedName>
        <fullName evidence="4">Protein TsetseEP domain-containing protein</fullName>
    </recommendedName>
</protein>
<feature type="chain" id="PRO_5008135483" description="Protein TsetseEP domain-containing protein" evidence="2">
    <location>
        <begin position="20"/>
        <end position="450"/>
    </location>
</feature>
<evidence type="ECO:0000256" key="2">
    <source>
        <dbReference type="SAM" id="SignalP"/>
    </source>
</evidence>
<dbReference type="AlphaFoldDB" id="A0A182S560"/>
<dbReference type="STRING" id="62324.A0A182S560"/>
<dbReference type="EnsemblMetazoa" id="AFUN015929-RA">
    <property type="protein sequence ID" value="AFUN015929-PA"/>
    <property type="gene ID" value="AFUN015929"/>
</dbReference>
<feature type="signal peptide" evidence="2">
    <location>
        <begin position="1"/>
        <end position="19"/>
    </location>
</feature>